<feature type="region of interest" description="Disordered" evidence="1">
    <location>
        <begin position="64"/>
        <end position="86"/>
    </location>
</feature>
<organism evidence="3">
    <name type="scientific">Camponotus floridanus</name>
    <name type="common">Florida carpenter ant</name>
    <dbReference type="NCBI Taxonomy" id="104421"/>
    <lineage>
        <taxon>Eukaryota</taxon>
        <taxon>Metazoa</taxon>
        <taxon>Ecdysozoa</taxon>
        <taxon>Arthropoda</taxon>
        <taxon>Hexapoda</taxon>
        <taxon>Insecta</taxon>
        <taxon>Pterygota</taxon>
        <taxon>Neoptera</taxon>
        <taxon>Endopterygota</taxon>
        <taxon>Hymenoptera</taxon>
        <taxon>Apocrita</taxon>
        <taxon>Aculeata</taxon>
        <taxon>Formicoidea</taxon>
        <taxon>Formicidae</taxon>
        <taxon>Formicinae</taxon>
        <taxon>Camponotus</taxon>
    </lineage>
</organism>
<proteinExistence type="predicted"/>
<gene>
    <name evidence="2" type="ORF">EAG_00632</name>
</gene>
<evidence type="ECO:0000256" key="1">
    <source>
        <dbReference type="SAM" id="MobiDB-lite"/>
    </source>
</evidence>
<dbReference type="Proteomes" id="UP000000311">
    <property type="component" value="Unassembled WGS sequence"/>
</dbReference>
<protein>
    <submittedName>
        <fullName evidence="2">Uncharacterized protein</fullName>
    </submittedName>
</protein>
<feature type="region of interest" description="Disordered" evidence="1">
    <location>
        <begin position="1"/>
        <end position="31"/>
    </location>
</feature>
<evidence type="ECO:0000313" key="2">
    <source>
        <dbReference type="EMBL" id="EFN63205.1"/>
    </source>
</evidence>
<evidence type="ECO:0000313" key="3">
    <source>
        <dbReference type="Proteomes" id="UP000000311"/>
    </source>
</evidence>
<dbReference type="EMBL" id="GL442630">
    <property type="protein sequence ID" value="EFN63205.1"/>
    <property type="molecule type" value="Genomic_DNA"/>
</dbReference>
<dbReference type="InParanoid" id="E2ATN9"/>
<keyword evidence="3" id="KW-1185">Reference proteome</keyword>
<dbReference type="AlphaFoldDB" id="E2ATN9"/>
<name>E2ATN9_CAMFO</name>
<accession>E2ATN9</accession>
<sequence length="86" mass="9317">MDRGDEKLSRGALVRPKSLRSRTSRSESRRFPYPVSHGAVNLARTQIKFLAGGAAGTEGVCDQPTIGNFTNGDAVNGPETPNRRFD</sequence>
<reference evidence="2 3" key="1">
    <citation type="journal article" date="2010" name="Science">
        <title>Genomic comparison of the ants Camponotus floridanus and Harpegnathos saltator.</title>
        <authorList>
            <person name="Bonasio R."/>
            <person name="Zhang G."/>
            <person name="Ye C."/>
            <person name="Mutti N.S."/>
            <person name="Fang X."/>
            <person name="Qin N."/>
            <person name="Donahue G."/>
            <person name="Yang P."/>
            <person name="Li Q."/>
            <person name="Li C."/>
            <person name="Zhang P."/>
            <person name="Huang Z."/>
            <person name="Berger S.L."/>
            <person name="Reinberg D."/>
            <person name="Wang J."/>
            <person name="Liebig J."/>
        </authorList>
    </citation>
    <scope>NUCLEOTIDE SEQUENCE [LARGE SCALE GENOMIC DNA]</scope>
    <source>
        <strain evidence="3">C129</strain>
    </source>
</reference>